<keyword evidence="4 6" id="KW-0472">Membrane</keyword>
<feature type="transmembrane region" description="Helical" evidence="6">
    <location>
        <begin position="254"/>
        <end position="272"/>
    </location>
</feature>
<dbReference type="PANTHER" id="PTHR23502">
    <property type="entry name" value="MAJOR FACILITATOR SUPERFAMILY"/>
    <property type="match status" value="1"/>
</dbReference>
<evidence type="ECO:0000256" key="3">
    <source>
        <dbReference type="ARBA" id="ARBA00022989"/>
    </source>
</evidence>
<proteinExistence type="predicted"/>
<dbReference type="InterPro" id="IPR036259">
    <property type="entry name" value="MFS_trans_sf"/>
</dbReference>
<dbReference type="Gene3D" id="1.20.1250.20">
    <property type="entry name" value="MFS general substrate transporter like domains"/>
    <property type="match status" value="1"/>
</dbReference>
<feature type="transmembrane region" description="Helical" evidence="6">
    <location>
        <begin position="222"/>
        <end position="242"/>
    </location>
</feature>
<feature type="transmembrane region" description="Helical" evidence="6">
    <location>
        <begin position="435"/>
        <end position="452"/>
    </location>
</feature>
<dbReference type="Proteomes" id="UP000183365">
    <property type="component" value="Unassembled WGS sequence"/>
</dbReference>
<dbReference type="AlphaFoldDB" id="A0A1L0B4I9"/>
<feature type="transmembrane region" description="Helical" evidence="6">
    <location>
        <begin position="92"/>
        <end position="113"/>
    </location>
</feature>
<evidence type="ECO:0000256" key="2">
    <source>
        <dbReference type="ARBA" id="ARBA00022692"/>
    </source>
</evidence>
<feature type="transmembrane region" description="Helical" evidence="6">
    <location>
        <begin position="516"/>
        <end position="536"/>
    </location>
</feature>
<dbReference type="PANTHER" id="PTHR23502:SF5">
    <property type="entry name" value="QUINIDINE RESISTANCE PROTEIN 3"/>
    <property type="match status" value="1"/>
</dbReference>
<evidence type="ECO:0000259" key="7">
    <source>
        <dbReference type="PROSITE" id="PS50850"/>
    </source>
</evidence>
<name>A0A1L0B4I9_9ASCO</name>
<dbReference type="GO" id="GO:0010509">
    <property type="term" value="P:intracellular polyamine homeostasis"/>
    <property type="evidence" value="ECO:0007669"/>
    <property type="project" value="EnsemblFungi"/>
</dbReference>
<evidence type="ECO:0000313" key="9">
    <source>
        <dbReference type="Proteomes" id="UP000183365"/>
    </source>
</evidence>
<dbReference type="GO" id="GO:0005886">
    <property type="term" value="C:plasma membrane"/>
    <property type="evidence" value="ECO:0007669"/>
    <property type="project" value="EnsemblFungi"/>
</dbReference>
<feature type="transmembrane region" description="Helical" evidence="6">
    <location>
        <begin position="542"/>
        <end position="563"/>
    </location>
</feature>
<evidence type="ECO:0000313" key="8">
    <source>
        <dbReference type="EMBL" id="SGZ41290.1"/>
    </source>
</evidence>
<feature type="region of interest" description="Disordered" evidence="5">
    <location>
        <begin position="1"/>
        <end position="32"/>
    </location>
</feature>
<dbReference type="GO" id="GO:0030476">
    <property type="term" value="P:ascospore wall assembly"/>
    <property type="evidence" value="ECO:0007669"/>
    <property type="project" value="EnsemblFungi"/>
</dbReference>
<organism evidence="8 9">
    <name type="scientific">Hanseniaspora guilliermondii</name>
    <dbReference type="NCBI Taxonomy" id="56406"/>
    <lineage>
        <taxon>Eukaryota</taxon>
        <taxon>Fungi</taxon>
        <taxon>Dikarya</taxon>
        <taxon>Ascomycota</taxon>
        <taxon>Saccharomycotina</taxon>
        <taxon>Saccharomycetes</taxon>
        <taxon>Saccharomycodales</taxon>
        <taxon>Saccharomycodaceae</taxon>
        <taxon>Hanseniaspora</taxon>
    </lineage>
</organism>
<dbReference type="VEuPathDB" id="FungiDB:HGUI_03490"/>
<feature type="transmembrane region" description="Helical" evidence="6">
    <location>
        <begin position="133"/>
        <end position="150"/>
    </location>
</feature>
<dbReference type="InterPro" id="IPR020846">
    <property type="entry name" value="MFS_dom"/>
</dbReference>
<dbReference type="GO" id="GO:0015565">
    <property type="term" value="F:threonine efflux transmembrane transporter activity"/>
    <property type="evidence" value="ECO:0007669"/>
    <property type="project" value="EnsemblFungi"/>
</dbReference>
<protein>
    <submittedName>
        <fullName evidence="8">Related to Quinidine resistance protein 3</fullName>
    </submittedName>
</protein>
<comment type="subcellular location">
    <subcellularLocation>
        <location evidence="1">Membrane</location>
        <topology evidence="1">Multi-pass membrane protein</topology>
    </subcellularLocation>
</comment>
<feature type="compositionally biased region" description="Low complexity" evidence="5">
    <location>
        <begin position="1"/>
        <end position="17"/>
    </location>
</feature>
<feature type="transmembrane region" description="Helical" evidence="6">
    <location>
        <begin position="162"/>
        <end position="182"/>
    </location>
</feature>
<keyword evidence="3 6" id="KW-1133">Transmembrane helix</keyword>
<dbReference type="OrthoDB" id="3936150at2759"/>
<evidence type="ECO:0000256" key="6">
    <source>
        <dbReference type="SAM" id="Phobius"/>
    </source>
</evidence>
<dbReference type="SUPFAM" id="SSF103473">
    <property type="entry name" value="MFS general substrate transporter"/>
    <property type="match status" value="1"/>
</dbReference>
<feature type="domain" description="Major facilitator superfamily (MFS) profile" evidence="7">
    <location>
        <begin position="96"/>
        <end position="632"/>
    </location>
</feature>
<reference evidence="9" key="1">
    <citation type="submission" date="2016-11" db="EMBL/GenBank/DDBJ databases">
        <authorList>
            <person name="Guldener U."/>
        </authorList>
    </citation>
    <scope>NUCLEOTIDE SEQUENCE [LARGE SCALE GENOMIC DNA]</scope>
</reference>
<dbReference type="InterPro" id="IPR011701">
    <property type="entry name" value="MFS"/>
</dbReference>
<dbReference type="PROSITE" id="PS50850">
    <property type="entry name" value="MFS"/>
    <property type="match status" value="1"/>
</dbReference>
<keyword evidence="2 6" id="KW-0812">Transmembrane</keyword>
<keyword evidence="9" id="KW-1185">Reference proteome</keyword>
<feature type="transmembrane region" description="Helical" evidence="6">
    <location>
        <begin position="472"/>
        <end position="495"/>
    </location>
</feature>
<dbReference type="GO" id="GO:0032973">
    <property type="term" value="P:amino acid export across plasma membrane"/>
    <property type="evidence" value="ECO:0007669"/>
    <property type="project" value="EnsemblFungi"/>
</dbReference>
<dbReference type="GO" id="GO:0015203">
    <property type="term" value="F:polyamine transmembrane transporter activity"/>
    <property type="evidence" value="ECO:0007669"/>
    <property type="project" value="EnsemblFungi"/>
</dbReference>
<feature type="transmembrane region" description="Helical" evidence="6">
    <location>
        <begin position="607"/>
        <end position="627"/>
    </location>
</feature>
<dbReference type="Pfam" id="PF07690">
    <property type="entry name" value="MFS_1"/>
    <property type="match status" value="1"/>
</dbReference>
<dbReference type="Gene3D" id="1.20.1720.10">
    <property type="entry name" value="Multidrug resistance protein D"/>
    <property type="match status" value="1"/>
</dbReference>
<feature type="transmembrane region" description="Helical" evidence="6">
    <location>
        <begin position="188"/>
        <end position="210"/>
    </location>
</feature>
<evidence type="ECO:0000256" key="5">
    <source>
        <dbReference type="SAM" id="MobiDB-lite"/>
    </source>
</evidence>
<sequence length="650" mass="73593">MSNTSNNSNSDITSLDSQHYDESSSSKDFRNSDDSLSTSLGGAGFLNDFKLATKVSSTNIDYVVPYKERQGILSRFCIIQQFKDPHLYPDSIKVFIVFICAVAAVIGPFQASILFPALRDIEKEYKTTATKTNISVGVYLLALGIFPIYHSSFSEMHGKRNVYVVSFMMLFVFCLLLCLVSHNISTFIILRFFCGVFSSSVQSLGAGTLADIYEPERRGSMFGFFYLGSLLAPLLAPIIGALLCNSFNWKSTQWFVLIFSIVVLLLLVFCLPETSTDFRTKKTIIADMIKNQQEQNKSSNEYEDAFDNEKQLEPDQNELASRILSREPSVMHYKKIVKPNNVGNTDEGKNDFREDNFDVLAPTLNKVTTNTTTKMQEIEDEIADQQLEKIKTIISENLQTFKKTGHYKEKIDYKLFFKLYFVKPLKMLLYLKHPPVILAIAFSSVSFGVLYYVNMTLEKTYSQPPYNFKPLYVGLCYIPNSVTYIIASIFGGRYVDKRLVKYKKEHNGVLFPESRLSYNVLLAVLLFPPALLIIGWCFDKKTFWVFPLIGTAIFGFSSMLIIGATNSYLTDEVKGSRGVALNNFVRQTFAAVACFTSDKAVNSMTVGWFFTFLAFVVLLASGSLILLKKKSAYFRNNYDIEKIKLQVETL</sequence>
<evidence type="ECO:0000256" key="1">
    <source>
        <dbReference type="ARBA" id="ARBA00004141"/>
    </source>
</evidence>
<dbReference type="EMBL" id="FQNF01000091">
    <property type="protein sequence ID" value="SGZ41290.1"/>
    <property type="molecule type" value="Genomic_DNA"/>
</dbReference>
<feature type="compositionally biased region" description="Basic and acidic residues" evidence="5">
    <location>
        <begin position="18"/>
        <end position="32"/>
    </location>
</feature>
<evidence type="ECO:0000256" key="4">
    <source>
        <dbReference type="ARBA" id="ARBA00023136"/>
    </source>
</evidence>
<accession>A0A1L0B4I9</accession>
<gene>
    <name evidence="8" type="ORF">HGUI_03490</name>
</gene>